<comment type="caution">
    <text evidence="2">The sequence shown here is derived from an EMBL/GenBank/DDBJ whole genome shotgun (WGS) entry which is preliminary data.</text>
</comment>
<reference evidence="2" key="1">
    <citation type="submission" date="2019-11" db="EMBL/GenBank/DDBJ databases">
        <title>Acidithiobacillus ferrianus sp. nov.: a facultatively anaerobic and extremely acidophilic chemolithoautotroph.</title>
        <authorList>
            <person name="Norris P.R."/>
            <person name="Falagan C."/>
            <person name="Moya-Beltran A."/>
            <person name="Castro M."/>
            <person name="Quatrini R."/>
            <person name="Johnson D.B."/>
        </authorList>
    </citation>
    <scope>NUCLEOTIDE SEQUENCE [LARGE SCALE GENOMIC DNA]</scope>
    <source>
        <strain evidence="2">MG</strain>
    </source>
</reference>
<sequence>MDSANDFEAAPCTPTVGNIDNDIPLDGDIEDAISDDLGAQLEDECLDSIWSI</sequence>
<accession>A0A845UC68</accession>
<proteinExistence type="predicted"/>
<protein>
    <submittedName>
        <fullName evidence="2">Uncharacterized protein</fullName>
    </submittedName>
</protein>
<dbReference type="RefSeq" id="WP_163098561.1">
    <property type="nucleotide sequence ID" value="NZ_CP127523.1"/>
</dbReference>
<feature type="region of interest" description="Disordered" evidence="1">
    <location>
        <begin position="1"/>
        <end position="23"/>
    </location>
</feature>
<organism evidence="2">
    <name type="scientific">Acidithiobacillus ferrianus</name>
    <dbReference type="NCBI Taxonomy" id="2678518"/>
    <lineage>
        <taxon>Bacteria</taxon>
        <taxon>Pseudomonadati</taxon>
        <taxon>Pseudomonadota</taxon>
        <taxon>Acidithiobacillia</taxon>
        <taxon>Acidithiobacillales</taxon>
        <taxon>Acidithiobacillaceae</taxon>
        <taxon>Acidithiobacillus</taxon>
    </lineage>
</organism>
<evidence type="ECO:0000313" key="2">
    <source>
        <dbReference type="EMBL" id="NDU43357.1"/>
    </source>
</evidence>
<gene>
    <name evidence="2" type="ORF">GL267_12155</name>
</gene>
<evidence type="ECO:0000256" key="1">
    <source>
        <dbReference type="SAM" id="MobiDB-lite"/>
    </source>
</evidence>
<name>A0A845UC68_9PROT</name>
<dbReference type="EMBL" id="WNJL01000037">
    <property type="protein sequence ID" value="NDU43357.1"/>
    <property type="molecule type" value="Genomic_DNA"/>
</dbReference>
<dbReference type="AlphaFoldDB" id="A0A845UC68"/>